<accession>A0ABW9ZT30</accession>
<keyword evidence="5" id="KW-0732">Signal</keyword>
<reference evidence="7 8" key="1">
    <citation type="submission" date="2020-01" db="EMBL/GenBank/DDBJ databases">
        <title>Genome analysis.</title>
        <authorList>
            <person name="Wu S."/>
            <person name="Wang G."/>
        </authorList>
    </citation>
    <scope>NUCLEOTIDE SEQUENCE [LARGE SCALE GENOMIC DNA]</scope>
    <source>
        <strain evidence="7 8">SYL130</strain>
    </source>
</reference>
<evidence type="ECO:0000259" key="6">
    <source>
        <dbReference type="PROSITE" id="PS51296"/>
    </source>
</evidence>
<comment type="caution">
    <text evidence="7">The sequence shown here is derived from an EMBL/GenBank/DDBJ whole genome shotgun (WGS) entry which is preliminary data.</text>
</comment>
<dbReference type="EMBL" id="JAACJS010000004">
    <property type="protein sequence ID" value="NCI49213.1"/>
    <property type="molecule type" value="Genomic_DNA"/>
</dbReference>
<sequence>MDRKDFIVKACTACLSMTAMASVLSSCGVTHFIAGNISNDGVRISKNDFNFNQKGTPAYRSFIIIRNDTLQYPIYVYRFSDQEYSALWMRCTHQGTELQASGDSLQCPAHGSAFNNKGIATNGPADNSLRSFPIQVTNSDIFIDLRKQS</sequence>
<dbReference type="InterPro" id="IPR036922">
    <property type="entry name" value="Rieske_2Fe-2S_sf"/>
</dbReference>
<name>A0ABW9ZT30_9BACT</name>
<dbReference type="InterPro" id="IPR017941">
    <property type="entry name" value="Rieske_2Fe-2S"/>
</dbReference>
<dbReference type="Proteomes" id="UP000753802">
    <property type="component" value="Unassembled WGS sequence"/>
</dbReference>
<dbReference type="Pfam" id="PF00355">
    <property type="entry name" value="Rieske"/>
    <property type="match status" value="1"/>
</dbReference>
<evidence type="ECO:0000313" key="7">
    <source>
        <dbReference type="EMBL" id="NCI49213.1"/>
    </source>
</evidence>
<dbReference type="SUPFAM" id="SSF50022">
    <property type="entry name" value="ISP domain"/>
    <property type="match status" value="1"/>
</dbReference>
<evidence type="ECO:0000256" key="5">
    <source>
        <dbReference type="SAM" id="SignalP"/>
    </source>
</evidence>
<feature type="chain" id="PRO_5045971108" evidence="5">
    <location>
        <begin position="22"/>
        <end position="149"/>
    </location>
</feature>
<organism evidence="7 8">
    <name type="scientific">Sediminibacterium roseum</name>
    <dbReference type="NCBI Taxonomy" id="1978412"/>
    <lineage>
        <taxon>Bacteria</taxon>
        <taxon>Pseudomonadati</taxon>
        <taxon>Bacteroidota</taxon>
        <taxon>Chitinophagia</taxon>
        <taxon>Chitinophagales</taxon>
        <taxon>Chitinophagaceae</taxon>
        <taxon>Sediminibacterium</taxon>
    </lineage>
</organism>
<feature type="signal peptide" evidence="5">
    <location>
        <begin position="1"/>
        <end position="21"/>
    </location>
</feature>
<protein>
    <submittedName>
        <fullName evidence="7">Rieske 2Fe-2S domain-containing protein</fullName>
    </submittedName>
</protein>
<evidence type="ECO:0000256" key="3">
    <source>
        <dbReference type="ARBA" id="ARBA00023004"/>
    </source>
</evidence>
<keyword evidence="8" id="KW-1185">Reference proteome</keyword>
<dbReference type="PROSITE" id="PS51296">
    <property type="entry name" value="RIESKE"/>
    <property type="match status" value="1"/>
</dbReference>
<gene>
    <name evidence="7" type="ORF">GWC95_04710</name>
</gene>
<feature type="domain" description="Rieske" evidence="6">
    <location>
        <begin position="55"/>
        <end position="143"/>
    </location>
</feature>
<evidence type="ECO:0000256" key="1">
    <source>
        <dbReference type="ARBA" id="ARBA00022714"/>
    </source>
</evidence>
<dbReference type="RefSeq" id="WP_161817543.1">
    <property type="nucleotide sequence ID" value="NZ_JAACJS010000004.1"/>
</dbReference>
<evidence type="ECO:0000256" key="2">
    <source>
        <dbReference type="ARBA" id="ARBA00022723"/>
    </source>
</evidence>
<keyword evidence="1" id="KW-0001">2Fe-2S</keyword>
<proteinExistence type="predicted"/>
<dbReference type="Gene3D" id="2.102.10.10">
    <property type="entry name" value="Rieske [2Fe-2S] iron-sulphur domain"/>
    <property type="match status" value="1"/>
</dbReference>
<keyword evidence="4" id="KW-0411">Iron-sulfur</keyword>
<evidence type="ECO:0000313" key="8">
    <source>
        <dbReference type="Proteomes" id="UP000753802"/>
    </source>
</evidence>
<keyword evidence="3" id="KW-0408">Iron</keyword>
<dbReference type="PROSITE" id="PS51257">
    <property type="entry name" value="PROKAR_LIPOPROTEIN"/>
    <property type="match status" value="1"/>
</dbReference>
<evidence type="ECO:0000256" key="4">
    <source>
        <dbReference type="ARBA" id="ARBA00023014"/>
    </source>
</evidence>
<keyword evidence="2" id="KW-0479">Metal-binding</keyword>
<dbReference type="CDD" id="cd03467">
    <property type="entry name" value="Rieske"/>
    <property type="match status" value="1"/>
</dbReference>